<feature type="transmembrane region" description="Helical" evidence="1">
    <location>
        <begin position="52"/>
        <end position="76"/>
    </location>
</feature>
<accession>A0A2M8KBZ0</accession>
<gene>
    <name evidence="2" type="ORF">COU82_02080</name>
</gene>
<comment type="caution">
    <text evidence="2">The sequence shown here is derived from an EMBL/GenBank/DDBJ whole genome shotgun (WGS) entry which is preliminary data.</text>
</comment>
<organism evidence="2 3">
    <name type="scientific">Candidatus Portnoybacteria bacterium CG10_big_fil_rev_8_21_14_0_10_38_18</name>
    <dbReference type="NCBI Taxonomy" id="1974813"/>
    <lineage>
        <taxon>Bacteria</taxon>
        <taxon>Candidatus Portnoyibacteriota</taxon>
    </lineage>
</organism>
<keyword evidence="1" id="KW-0472">Membrane</keyword>
<reference evidence="3" key="1">
    <citation type="submission" date="2017-09" db="EMBL/GenBank/DDBJ databases">
        <title>Depth-based differentiation of microbial function through sediment-hosted aquifers and enrichment of novel symbionts in the deep terrestrial subsurface.</title>
        <authorList>
            <person name="Probst A.J."/>
            <person name="Ladd B."/>
            <person name="Jarett J.K."/>
            <person name="Geller-Mcgrath D.E."/>
            <person name="Sieber C.M.K."/>
            <person name="Emerson J.B."/>
            <person name="Anantharaman K."/>
            <person name="Thomas B.C."/>
            <person name="Malmstrom R."/>
            <person name="Stieglmeier M."/>
            <person name="Klingl A."/>
            <person name="Woyke T."/>
            <person name="Ryan C.M."/>
            <person name="Banfield J.F."/>
        </authorList>
    </citation>
    <scope>NUCLEOTIDE SEQUENCE [LARGE SCALE GENOMIC DNA]</scope>
</reference>
<keyword evidence="1" id="KW-0812">Transmembrane</keyword>
<dbReference type="EMBL" id="PFDX01000026">
    <property type="protein sequence ID" value="PJE57415.1"/>
    <property type="molecule type" value="Genomic_DNA"/>
</dbReference>
<proteinExistence type="predicted"/>
<name>A0A2M8KBZ0_9BACT</name>
<evidence type="ECO:0000313" key="3">
    <source>
        <dbReference type="Proteomes" id="UP000231648"/>
    </source>
</evidence>
<protein>
    <submittedName>
        <fullName evidence="2">Uncharacterized protein</fullName>
    </submittedName>
</protein>
<sequence length="95" mass="10889">MVTKELNKYIKECREKGFSDLQIRDTLVEKGWDQKDVLEAILARPSKRLPKVVSIAGLIFAVLLVGAVIWAIFFMLNDIQKISDEITTMTQQIHK</sequence>
<evidence type="ECO:0000313" key="2">
    <source>
        <dbReference type="EMBL" id="PJE57415.1"/>
    </source>
</evidence>
<evidence type="ECO:0000256" key="1">
    <source>
        <dbReference type="SAM" id="Phobius"/>
    </source>
</evidence>
<keyword evidence="1" id="KW-1133">Transmembrane helix</keyword>
<dbReference type="AlphaFoldDB" id="A0A2M8KBZ0"/>
<dbReference type="Proteomes" id="UP000231648">
    <property type="component" value="Unassembled WGS sequence"/>
</dbReference>